<dbReference type="InterPro" id="IPR052276">
    <property type="entry name" value="Diphthamide-biosynth_chaperone"/>
</dbReference>
<dbReference type="SMART" id="SM00271">
    <property type="entry name" value="DnaJ"/>
    <property type="match status" value="1"/>
</dbReference>
<evidence type="ECO:0000259" key="3">
    <source>
        <dbReference type="PROSITE" id="PS50076"/>
    </source>
</evidence>
<reference evidence="5" key="1">
    <citation type="submission" date="2015-11" db="EMBL/GenBank/DDBJ databases">
        <authorList>
            <person name="Varghese N."/>
        </authorList>
    </citation>
    <scope>NUCLEOTIDE SEQUENCE [LARGE SCALE GENOMIC DNA]</scope>
    <source>
        <strain evidence="5">DSM 45899</strain>
    </source>
</reference>
<feature type="compositionally biased region" description="Low complexity" evidence="1">
    <location>
        <begin position="113"/>
        <end position="134"/>
    </location>
</feature>
<dbReference type="InterPro" id="IPR036869">
    <property type="entry name" value="J_dom_sf"/>
</dbReference>
<evidence type="ECO:0000256" key="1">
    <source>
        <dbReference type="SAM" id="MobiDB-lite"/>
    </source>
</evidence>
<dbReference type="PROSITE" id="PS50076">
    <property type="entry name" value="DNAJ_2"/>
    <property type="match status" value="1"/>
</dbReference>
<evidence type="ECO:0000256" key="2">
    <source>
        <dbReference type="SAM" id="Phobius"/>
    </source>
</evidence>
<evidence type="ECO:0000313" key="5">
    <source>
        <dbReference type="Proteomes" id="UP000198802"/>
    </source>
</evidence>
<feature type="transmembrane region" description="Helical" evidence="2">
    <location>
        <begin position="265"/>
        <end position="286"/>
    </location>
</feature>
<keyword evidence="2" id="KW-0812">Transmembrane</keyword>
<keyword evidence="2" id="KW-0472">Membrane</keyword>
<dbReference type="AlphaFoldDB" id="A0A0S4QZS8"/>
<dbReference type="Gene3D" id="1.10.287.110">
    <property type="entry name" value="DnaJ domain"/>
    <property type="match status" value="1"/>
</dbReference>
<feature type="domain" description="J" evidence="3">
    <location>
        <begin position="16"/>
        <end position="77"/>
    </location>
</feature>
<keyword evidence="5" id="KW-1185">Reference proteome</keyword>
<feature type="compositionally biased region" description="Low complexity" evidence="1">
    <location>
        <begin position="141"/>
        <end position="165"/>
    </location>
</feature>
<dbReference type="PANTHER" id="PTHR44240:SF10">
    <property type="entry name" value="J DOMAIN-CONTAINING PROTEIN"/>
    <property type="match status" value="1"/>
</dbReference>
<dbReference type="EMBL" id="FAOZ01000037">
    <property type="protein sequence ID" value="CUU60280.1"/>
    <property type="molecule type" value="Genomic_DNA"/>
</dbReference>
<dbReference type="PRINTS" id="PR00625">
    <property type="entry name" value="JDOMAIN"/>
</dbReference>
<dbReference type="Proteomes" id="UP000198802">
    <property type="component" value="Unassembled WGS sequence"/>
</dbReference>
<proteinExistence type="predicted"/>
<protein>
    <submittedName>
        <fullName evidence="4">DnaJ domain-containing protein</fullName>
    </submittedName>
</protein>
<dbReference type="SUPFAM" id="SSF46565">
    <property type="entry name" value="Chaperone J-domain"/>
    <property type="match status" value="1"/>
</dbReference>
<name>A0A0S4QZS8_9ACTN</name>
<organism evidence="4 5">
    <name type="scientific">Parafrankia irregularis</name>
    <dbReference type="NCBI Taxonomy" id="795642"/>
    <lineage>
        <taxon>Bacteria</taxon>
        <taxon>Bacillati</taxon>
        <taxon>Actinomycetota</taxon>
        <taxon>Actinomycetes</taxon>
        <taxon>Frankiales</taxon>
        <taxon>Frankiaceae</taxon>
        <taxon>Parafrankia</taxon>
    </lineage>
</organism>
<dbReference type="Pfam" id="PF00226">
    <property type="entry name" value="DnaJ"/>
    <property type="match status" value="1"/>
</dbReference>
<dbReference type="InterPro" id="IPR001623">
    <property type="entry name" value="DnaJ_domain"/>
</dbReference>
<gene>
    <name evidence="4" type="ORF">Ga0074812_13764</name>
</gene>
<accession>A0A0S4QZS8</accession>
<sequence>MRDTPKSQSAQYLRASMYEVLGIAPTASDEEVHAAYRRVVKRAHPDAGGSQRAFLRVNAAYRVLSDPGMRRAHDLWLAHLLDAYDEPGRSGGNRSPQGRGAPGERTGSGGRAGSAAPDPSGRSGRPDATAPGQAQAGGSGAPAPGAGSPDAWAGAAGAAGASSGSRGAGSGPFGGADGTLGGQENLDEPEHRGATSGRRRSRRRAQSADSTVWQSDQPDIWAAWSDDEATAWSPSRRARHRYLISMALCLTLFVLAGAVVRLYSIPVALGMTAAAMIIPPLAVFAVNTSRRR</sequence>
<dbReference type="PANTHER" id="PTHR44240">
    <property type="entry name" value="DNAJ DOMAIN (PROKARYOTIC HEAT SHOCK PROTEIN)-RELATED"/>
    <property type="match status" value="1"/>
</dbReference>
<feature type="region of interest" description="Disordered" evidence="1">
    <location>
        <begin position="87"/>
        <end position="214"/>
    </location>
</feature>
<feature type="transmembrane region" description="Helical" evidence="2">
    <location>
        <begin position="242"/>
        <end position="259"/>
    </location>
</feature>
<evidence type="ECO:0000313" key="4">
    <source>
        <dbReference type="EMBL" id="CUU60280.1"/>
    </source>
</evidence>
<dbReference type="CDD" id="cd06257">
    <property type="entry name" value="DnaJ"/>
    <property type="match status" value="1"/>
</dbReference>
<keyword evidence="2" id="KW-1133">Transmembrane helix</keyword>
<feature type="compositionally biased region" description="Gly residues" evidence="1">
    <location>
        <begin position="166"/>
        <end position="181"/>
    </location>
</feature>